<accession>A0ABU4FZK0</accession>
<dbReference type="RefSeq" id="WP_317935684.1">
    <property type="nucleotide sequence ID" value="NZ_JAUBDH010000004.1"/>
</dbReference>
<keyword evidence="1" id="KW-0812">Transmembrane</keyword>
<reference evidence="2 3" key="1">
    <citation type="submission" date="2023-06" db="EMBL/GenBank/DDBJ databases">
        <title>Sporosarcina sp. nov., isolated from Korean traditional fermented seafood 'Jeotgal'.</title>
        <authorList>
            <person name="Yang A.-I."/>
            <person name="Shin N.-R."/>
        </authorList>
    </citation>
    <scope>NUCLEOTIDE SEQUENCE [LARGE SCALE GENOMIC DNA]</scope>
    <source>
        <strain evidence="2 3">KCTC3840</strain>
    </source>
</reference>
<gene>
    <name evidence="2" type="ORF">QT716_08750</name>
</gene>
<feature type="transmembrane region" description="Helical" evidence="1">
    <location>
        <begin position="6"/>
        <end position="39"/>
    </location>
</feature>
<evidence type="ECO:0000313" key="2">
    <source>
        <dbReference type="EMBL" id="MDW0110146.1"/>
    </source>
</evidence>
<name>A0ABU4FZK0_9BACL</name>
<feature type="transmembrane region" description="Helical" evidence="1">
    <location>
        <begin position="60"/>
        <end position="81"/>
    </location>
</feature>
<proteinExistence type="predicted"/>
<comment type="caution">
    <text evidence="2">The sequence shown here is derived from an EMBL/GenBank/DDBJ whole genome shotgun (WGS) entry which is preliminary data.</text>
</comment>
<organism evidence="2 3">
    <name type="scientific">Sporosarcina aquimarina</name>
    <dbReference type="NCBI Taxonomy" id="114975"/>
    <lineage>
        <taxon>Bacteria</taxon>
        <taxon>Bacillati</taxon>
        <taxon>Bacillota</taxon>
        <taxon>Bacilli</taxon>
        <taxon>Bacillales</taxon>
        <taxon>Caryophanaceae</taxon>
        <taxon>Sporosarcina</taxon>
    </lineage>
</organism>
<keyword evidence="1" id="KW-0472">Membrane</keyword>
<evidence type="ECO:0000313" key="3">
    <source>
        <dbReference type="Proteomes" id="UP001280629"/>
    </source>
</evidence>
<keyword evidence="3" id="KW-1185">Reference proteome</keyword>
<protein>
    <submittedName>
        <fullName evidence="2">Uncharacterized protein</fullName>
    </submittedName>
</protein>
<dbReference type="Proteomes" id="UP001280629">
    <property type="component" value="Unassembled WGS sequence"/>
</dbReference>
<dbReference type="EMBL" id="JAUBDH010000004">
    <property type="protein sequence ID" value="MDW0110146.1"/>
    <property type="molecule type" value="Genomic_DNA"/>
</dbReference>
<keyword evidence="1" id="KW-1133">Transmembrane helix</keyword>
<evidence type="ECO:0000256" key="1">
    <source>
        <dbReference type="SAM" id="Phobius"/>
    </source>
</evidence>
<sequence length="82" mass="9017">MNSKWIYGIGIVAAGAFSLYFIVKLDFANALIGMIALFALTNSARAKQFRSQGMIREARWMQGLSVLFAIALAVVLFLKMLG</sequence>